<proteinExistence type="predicted"/>
<accession>A0A1D1UYL1</accession>
<protein>
    <submittedName>
        <fullName evidence="1">Uncharacterized protein</fullName>
    </submittedName>
</protein>
<evidence type="ECO:0000313" key="1">
    <source>
        <dbReference type="EMBL" id="GAU94521.1"/>
    </source>
</evidence>
<dbReference type="EMBL" id="BDGG01000002">
    <property type="protein sequence ID" value="GAU94521.1"/>
    <property type="molecule type" value="Genomic_DNA"/>
</dbReference>
<gene>
    <name evidence="1" type="primary">RvY_06282-1</name>
    <name evidence="1" type="synonym">RvY_06282.1</name>
    <name evidence="1" type="ORF">RvY_06282</name>
</gene>
<evidence type="ECO:0000313" key="2">
    <source>
        <dbReference type="Proteomes" id="UP000186922"/>
    </source>
</evidence>
<sequence length="55" mass="6331">MLVTGIHLCMVKNLEVPLSKANLTFSPNFAVAKNILRYGENRQKLIFSLRRAYYS</sequence>
<comment type="caution">
    <text evidence="1">The sequence shown here is derived from an EMBL/GenBank/DDBJ whole genome shotgun (WGS) entry which is preliminary data.</text>
</comment>
<dbReference type="Proteomes" id="UP000186922">
    <property type="component" value="Unassembled WGS sequence"/>
</dbReference>
<organism evidence="1 2">
    <name type="scientific">Ramazzottius varieornatus</name>
    <name type="common">Water bear</name>
    <name type="synonym">Tardigrade</name>
    <dbReference type="NCBI Taxonomy" id="947166"/>
    <lineage>
        <taxon>Eukaryota</taxon>
        <taxon>Metazoa</taxon>
        <taxon>Ecdysozoa</taxon>
        <taxon>Tardigrada</taxon>
        <taxon>Eutardigrada</taxon>
        <taxon>Parachela</taxon>
        <taxon>Hypsibioidea</taxon>
        <taxon>Ramazzottiidae</taxon>
        <taxon>Ramazzottius</taxon>
    </lineage>
</organism>
<reference evidence="1 2" key="1">
    <citation type="journal article" date="2016" name="Nat. Commun.">
        <title>Extremotolerant tardigrade genome and improved radiotolerance of human cultured cells by tardigrade-unique protein.</title>
        <authorList>
            <person name="Hashimoto T."/>
            <person name="Horikawa D.D."/>
            <person name="Saito Y."/>
            <person name="Kuwahara H."/>
            <person name="Kozuka-Hata H."/>
            <person name="Shin-I T."/>
            <person name="Minakuchi Y."/>
            <person name="Ohishi K."/>
            <person name="Motoyama A."/>
            <person name="Aizu T."/>
            <person name="Enomoto A."/>
            <person name="Kondo K."/>
            <person name="Tanaka S."/>
            <person name="Hara Y."/>
            <person name="Koshikawa S."/>
            <person name="Sagara H."/>
            <person name="Miura T."/>
            <person name="Yokobori S."/>
            <person name="Miyagawa K."/>
            <person name="Suzuki Y."/>
            <person name="Kubo T."/>
            <person name="Oyama M."/>
            <person name="Kohara Y."/>
            <person name="Fujiyama A."/>
            <person name="Arakawa K."/>
            <person name="Katayama T."/>
            <person name="Toyoda A."/>
            <person name="Kunieda T."/>
        </authorList>
    </citation>
    <scope>NUCLEOTIDE SEQUENCE [LARGE SCALE GENOMIC DNA]</scope>
    <source>
        <strain evidence="1 2">YOKOZUNA-1</strain>
    </source>
</reference>
<name>A0A1D1UYL1_RAMVA</name>
<keyword evidence="2" id="KW-1185">Reference proteome</keyword>
<dbReference type="AlphaFoldDB" id="A0A1D1UYL1"/>